<keyword evidence="9" id="KW-1278">Translocase</keyword>
<keyword evidence="10 15" id="KW-0249">Electron transport</keyword>
<keyword evidence="7 15" id="KW-0812">Transmembrane</keyword>
<gene>
    <name evidence="18" type="primary">cox1</name>
</gene>
<evidence type="ECO:0000256" key="8">
    <source>
        <dbReference type="ARBA" id="ARBA00022723"/>
    </source>
</evidence>
<feature type="transmembrane region" description="Helical" evidence="16">
    <location>
        <begin position="301"/>
        <end position="324"/>
    </location>
</feature>
<dbReference type="PROSITE" id="PS00077">
    <property type="entry name" value="COX1_CUB"/>
    <property type="match status" value="1"/>
</dbReference>
<feature type="transmembrane region" description="Helical" evidence="16">
    <location>
        <begin position="144"/>
        <end position="170"/>
    </location>
</feature>
<accession>A0A5Q0N3C9</accession>
<evidence type="ECO:0000256" key="2">
    <source>
        <dbReference type="ARBA" id="ARBA00004141"/>
    </source>
</evidence>
<dbReference type="UniPathway" id="UPA00705"/>
<feature type="transmembrane region" description="Helical" evidence="16">
    <location>
        <begin position="375"/>
        <end position="394"/>
    </location>
</feature>
<keyword evidence="5 15" id="KW-0349">Heme</keyword>
<keyword evidence="14 15" id="KW-0472">Membrane</keyword>
<feature type="transmembrane region" description="Helical" evidence="16">
    <location>
        <begin position="265"/>
        <end position="286"/>
    </location>
</feature>
<dbReference type="AlphaFoldDB" id="A0A5Q0N3C9"/>
<proteinExistence type="inferred from homology"/>
<keyword evidence="12 15" id="KW-0408">Iron</keyword>
<dbReference type="FunFam" id="1.20.210.10:FF:000001">
    <property type="entry name" value="Cytochrome c oxidase subunit 1"/>
    <property type="match status" value="1"/>
</dbReference>
<dbReference type="GO" id="GO:0015990">
    <property type="term" value="P:electron transport coupled proton transport"/>
    <property type="evidence" value="ECO:0007669"/>
    <property type="project" value="TreeGrafter"/>
</dbReference>
<feature type="domain" description="Cytochrome oxidase subunit I profile" evidence="17">
    <location>
        <begin position="1"/>
        <end position="528"/>
    </location>
</feature>
<organism evidence="18">
    <name type="scientific">Macrolepiota fuliginosa</name>
    <dbReference type="NCBI Taxonomy" id="201230"/>
    <lineage>
        <taxon>Eukaryota</taxon>
        <taxon>Fungi</taxon>
        <taxon>Dikarya</taxon>
        <taxon>Basidiomycota</taxon>
        <taxon>Agaricomycotina</taxon>
        <taxon>Agaricomycetes</taxon>
        <taxon>Agaricomycetidae</taxon>
        <taxon>Agaricales</taxon>
        <taxon>Agaricineae</taxon>
        <taxon>Agaricaceae</taxon>
        <taxon>Macrolepiota</taxon>
    </lineage>
</organism>
<keyword evidence="11 16" id="KW-1133">Transmembrane helix</keyword>
<dbReference type="InterPro" id="IPR023616">
    <property type="entry name" value="Cyt_c_oxase-like_su1_dom"/>
</dbReference>
<keyword evidence="15 18" id="KW-0496">Mitochondrion</keyword>
<keyword evidence="13 15" id="KW-0186">Copper</keyword>
<feature type="transmembrane region" description="Helical" evidence="16">
    <location>
        <begin position="406"/>
        <end position="428"/>
    </location>
</feature>
<evidence type="ECO:0000256" key="6">
    <source>
        <dbReference type="ARBA" id="ARBA00022660"/>
    </source>
</evidence>
<feature type="transmembrane region" description="Helical" evidence="16">
    <location>
        <begin position="336"/>
        <end position="355"/>
    </location>
</feature>
<dbReference type="GO" id="GO:0020037">
    <property type="term" value="F:heme binding"/>
    <property type="evidence" value="ECO:0007669"/>
    <property type="project" value="InterPro"/>
</dbReference>
<dbReference type="GO" id="GO:0006123">
    <property type="term" value="P:mitochondrial electron transport, cytochrome c to oxygen"/>
    <property type="evidence" value="ECO:0007669"/>
    <property type="project" value="TreeGrafter"/>
</dbReference>
<sequence length="528" mass="57939">MNWLNSTNAKEIGTLYLIFAVFAGMIGTAFSVLIRLELSSPGVQFLQGDHQLFNVIISAHAFIMIFFMVMPGLVGGFGNYFLPIHCGSPDMAFPRLNNISFWLLPPSLILLLMSSLVENGAGTGWTVYPPLAGIQSHSGGSVDLAIFSLHLAGVSSLLGAINFISTTLNMRTNGMSLHKLPLFVWAIFITAILLLLSLPVLAGAITMLLTDRNFNTSFYDPAGGGDPILYQHLFWFFGHPEVYILIIPGFGIVSHIVSTFSGKPIFGYIGMVYAMFSIGILGFLVWSHHMFSVGLDVDTRAYFTAATMVIAVPTGIKIFSWLATLYGGSLRYNTPLLFVIGFIALFTIGGLTGVVLSNASLDVAFHDTYYVVAHFHYVLSMGAVFALFAGFYYWTPKIVGRTINDFLGKIHFWTLFVGVNLTFFPQHFLGLAGMPRRIPDYPDAFSGWNAVSSFGSLVSVIATILFGYIIYDIFANQPVSSNNPWAVASYFTSESLFNENESQTSNTLEWTLASPIPFHAFKMLPAQS</sequence>
<evidence type="ECO:0000313" key="18">
    <source>
        <dbReference type="EMBL" id="QFZ98739.1"/>
    </source>
</evidence>
<evidence type="ECO:0000256" key="5">
    <source>
        <dbReference type="ARBA" id="ARBA00022617"/>
    </source>
</evidence>
<feature type="transmembrane region" description="Helical" evidence="16">
    <location>
        <begin position="448"/>
        <end position="471"/>
    </location>
</feature>
<dbReference type="InterPro" id="IPR000883">
    <property type="entry name" value="Cyt_C_Oxase_1"/>
</dbReference>
<evidence type="ECO:0000256" key="14">
    <source>
        <dbReference type="ARBA" id="ARBA00023136"/>
    </source>
</evidence>
<feature type="transmembrane region" description="Helical" evidence="16">
    <location>
        <begin position="99"/>
        <end position="117"/>
    </location>
</feature>
<comment type="catalytic activity">
    <reaction evidence="15">
        <text>4 Fe(II)-[cytochrome c] + O2 + 8 H(+)(in) = 4 Fe(III)-[cytochrome c] + 2 H2O + 4 H(+)(out)</text>
        <dbReference type="Rhea" id="RHEA:11436"/>
        <dbReference type="Rhea" id="RHEA-COMP:10350"/>
        <dbReference type="Rhea" id="RHEA-COMP:14399"/>
        <dbReference type="ChEBI" id="CHEBI:15377"/>
        <dbReference type="ChEBI" id="CHEBI:15378"/>
        <dbReference type="ChEBI" id="CHEBI:15379"/>
        <dbReference type="ChEBI" id="CHEBI:29033"/>
        <dbReference type="ChEBI" id="CHEBI:29034"/>
        <dbReference type="EC" id="7.1.1.9"/>
    </reaction>
</comment>
<keyword evidence="8 15" id="KW-0479">Metal-binding</keyword>
<feature type="transmembrane region" description="Helical" evidence="16">
    <location>
        <begin position="182"/>
        <end position="209"/>
    </location>
</feature>
<dbReference type="GO" id="GO:0046872">
    <property type="term" value="F:metal ion binding"/>
    <property type="evidence" value="ECO:0007669"/>
    <property type="project" value="UniProtKB-KW"/>
</dbReference>
<evidence type="ECO:0000256" key="12">
    <source>
        <dbReference type="ARBA" id="ARBA00023004"/>
    </source>
</evidence>
<comment type="subcellular location">
    <subcellularLocation>
        <location evidence="2">Membrane</location>
        <topology evidence="2">Multi-pass membrane protein</topology>
    </subcellularLocation>
    <subcellularLocation>
        <location evidence="15">Mitochondrion inner membrane</location>
        <topology evidence="15">Multi-pass membrane protein</topology>
    </subcellularLocation>
</comment>
<dbReference type="PANTHER" id="PTHR10422">
    <property type="entry name" value="CYTOCHROME C OXIDASE SUBUNIT 1"/>
    <property type="match status" value="1"/>
</dbReference>
<feature type="transmembrane region" description="Helical" evidence="16">
    <location>
        <begin position="229"/>
        <end position="253"/>
    </location>
</feature>
<dbReference type="GeneID" id="42438079"/>
<dbReference type="EC" id="7.1.1.9" evidence="15"/>
<evidence type="ECO:0000256" key="16">
    <source>
        <dbReference type="SAM" id="Phobius"/>
    </source>
</evidence>
<dbReference type="GO" id="GO:0045277">
    <property type="term" value="C:respiratory chain complex IV"/>
    <property type="evidence" value="ECO:0007669"/>
    <property type="project" value="InterPro"/>
</dbReference>
<protein>
    <recommendedName>
        <fullName evidence="15">Cytochrome c oxidase subunit 1</fullName>
        <ecNumber evidence="15">7.1.1.9</ecNumber>
    </recommendedName>
</protein>
<geneLocation type="mitochondrion" evidence="18"/>
<dbReference type="PROSITE" id="PS50855">
    <property type="entry name" value="COX1"/>
    <property type="match status" value="1"/>
</dbReference>
<dbReference type="InterPro" id="IPR033944">
    <property type="entry name" value="Cyt_c_oxase_su1_dom"/>
</dbReference>
<dbReference type="CDD" id="cd01663">
    <property type="entry name" value="Cyt_c_Oxidase_I"/>
    <property type="match status" value="1"/>
</dbReference>
<evidence type="ECO:0000256" key="4">
    <source>
        <dbReference type="ARBA" id="ARBA00022448"/>
    </source>
</evidence>
<evidence type="ECO:0000256" key="1">
    <source>
        <dbReference type="ARBA" id="ARBA00001971"/>
    </source>
</evidence>
<evidence type="ECO:0000256" key="7">
    <source>
        <dbReference type="ARBA" id="ARBA00022692"/>
    </source>
</evidence>
<dbReference type="InterPro" id="IPR023615">
    <property type="entry name" value="Cyt_c_Oxase_su1_BS"/>
</dbReference>
<dbReference type="Pfam" id="PF00115">
    <property type="entry name" value="COX1"/>
    <property type="match status" value="1"/>
</dbReference>
<evidence type="ECO:0000256" key="10">
    <source>
        <dbReference type="ARBA" id="ARBA00022982"/>
    </source>
</evidence>
<keyword evidence="6 15" id="KW-0679">Respiratory chain</keyword>
<dbReference type="Gene3D" id="1.20.210.10">
    <property type="entry name" value="Cytochrome c oxidase-like, subunit I domain"/>
    <property type="match status" value="1"/>
</dbReference>
<evidence type="ECO:0000256" key="15">
    <source>
        <dbReference type="RuleBase" id="RU000369"/>
    </source>
</evidence>
<reference evidence="18" key="1">
    <citation type="submission" date="2019-05" db="EMBL/GenBank/DDBJ databases">
        <title>The first complete mitochondrial genome of the genus Macrolepiota (Macrolepiota dolichaula) by next-generation sequencing and its phylogenetic implications.</title>
        <authorList>
            <person name="Li Q."/>
            <person name="Chen C."/>
            <person name="Huang W."/>
            <person name="Jin X."/>
        </authorList>
    </citation>
    <scope>NUCLEOTIDE SEQUENCE</scope>
    <source>
        <strain evidence="18">SLZ21</strain>
    </source>
</reference>
<dbReference type="SUPFAM" id="SSF81442">
    <property type="entry name" value="Cytochrome c oxidase subunit I-like"/>
    <property type="match status" value="1"/>
</dbReference>
<dbReference type="PRINTS" id="PR01165">
    <property type="entry name" value="CYCOXIDASEI"/>
</dbReference>
<comment type="pathway">
    <text evidence="3 15">Energy metabolism; oxidative phosphorylation.</text>
</comment>
<comment type="cofactor">
    <cofactor evidence="1">
        <name>heme</name>
        <dbReference type="ChEBI" id="CHEBI:30413"/>
    </cofactor>
</comment>
<feature type="transmembrane region" description="Helical" evidence="16">
    <location>
        <begin position="12"/>
        <end position="36"/>
    </location>
</feature>
<feature type="transmembrane region" description="Helical" evidence="16">
    <location>
        <begin position="56"/>
        <end position="78"/>
    </location>
</feature>
<evidence type="ECO:0000256" key="9">
    <source>
        <dbReference type="ARBA" id="ARBA00022967"/>
    </source>
</evidence>
<dbReference type="InterPro" id="IPR036927">
    <property type="entry name" value="Cyt_c_oxase-like_su1_sf"/>
</dbReference>
<keyword evidence="15" id="KW-0999">Mitochondrion inner membrane</keyword>
<dbReference type="GO" id="GO:0005743">
    <property type="term" value="C:mitochondrial inner membrane"/>
    <property type="evidence" value="ECO:0007669"/>
    <property type="project" value="UniProtKB-SubCell"/>
</dbReference>
<dbReference type="GO" id="GO:0004129">
    <property type="term" value="F:cytochrome-c oxidase activity"/>
    <property type="evidence" value="ECO:0007669"/>
    <property type="project" value="UniProtKB-EC"/>
</dbReference>
<comment type="function">
    <text evidence="15">Component of the cytochrome c oxidase, the last enzyme in the mitochondrial electron transport chain which drives oxidative phosphorylation. The respiratory chain contains 3 multisubunit complexes succinate dehydrogenase (complex II, CII), ubiquinol-cytochrome c oxidoreductase (cytochrome b-c1 complex, complex III, CIII) and cytochrome c oxidase (complex IV, CIV), that cooperate to transfer electrons derived from NADH and succinate to molecular oxygen, creating an electrochemical gradient over the inner membrane that drives transmembrane transport and the ATP synthase. Cytochrome c oxidase is the component of the respiratory chain that catalyzes the reduction of oxygen to water. Electrons originating from reduced cytochrome c in the intermembrane space (IMS) are transferred via the dinuclear copper A center (CU(A)) of subunit 2 and heme A of subunit 1 to the active site in subunit 1, a binuclear center (BNC) formed by heme A3 and copper B (CU(B)). The BNC reduces molecular oxygen to 2 water molecules using 4 electrons from cytochrome c in the IMS and 4 protons from the mitochondrial matrix.</text>
</comment>
<dbReference type="RefSeq" id="YP_009710787.1">
    <property type="nucleotide sequence ID" value="NC_045202.1"/>
</dbReference>
<evidence type="ECO:0000256" key="13">
    <source>
        <dbReference type="ARBA" id="ARBA00023008"/>
    </source>
</evidence>
<dbReference type="EMBL" id="MK993562">
    <property type="protein sequence ID" value="QFZ98739.1"/>
    <property type="molecule type" value="Genomic_DNA"/>
</dbReference>
<keyword evidence="4 15" id="KW-0813">Transport</keyword>
<name>A0A5Q0N3C9_9AGAR</name>
<evidence type="ECO:0000259" key="17">
    <source>
        <dbReference type="PROSITE" id="PS50855"/>
    </source>
</evidence>
<dbReference type="PANTHER" id="PTHR10422:SF18">
    <property type="entry name" value="CYTOCHROME C OXIDASE SUBUNIT 1"/>
    <property type="match status" value="1"/>
</dbReference>
<comment type="similarity">
    <text evidence="15">Belongs to the heme-copper respiratory oxidase family.</text>
</comment>
<evidence type="ECO:0000256" key="3">
    <source>
        <dbReference type="ARBA" id="ARBA00004673"/>
    </source>
</evidence>
<evidence type="ECO:0000256" key="11">
    <source>
        <dbReference type="ARBA" id="ARBA00022989"/>
    </source>
</evidence>